<dbReference type="AlphaFoldDB" id="A7SLD2"/>
<keyword evidence="4 5" id="KW-0472">Membrane</keyword>
<comment type="subcellular location">
    <subcellularLocation>
        <location evidence="1">Membrane</location>
        <topology evidence="1">Multi-pass membrane protein</topology>
    </subcellularLocation>
</comment>
<dbReference type="OMA" id="ITEWPST"/>
<dbReference type="InterPro" id="IPR027359">
    <property type="entry name" value="Volt_channel_dom_sf"/>
</dbReference>
<feature type="transmembrane region" description="Helical" evidence="5">
    <location>
        <begin position="130"/>
        <end position="150"/>
    </location>
</feature>
<evidence type="ECO:0000256" key="5">
    <source>
        <dbReference type="SAM" id="Phobius"/>
    </source>
</evidence>
<accession>A7SLD2</accession>
<dbReference type="GO" id="GO:0008332">
    <property type="term" value="F:low voltage-gated calcium channel activity"/>
    <property type="evidence" value="ECO:0000318"/>
    <property type="project" value="GO_Central"/>
</dbReference>
<reference evidence="7 8" key="1">
    <citation type="journal article" date="2007" name="Science">
        <title>Sea anemone genome reveals ancestral eumetazoan gene repertoire and genomic organization.</title>
        <authorList>
            <person name="Putnam N.H."/>
            <person name="Srivastava M."/>
            <person name="Hellsten U."/>
            <person name="Dirks B."/>
            <person name="Chapman J."/>
            <person name="Salamov A."/>
            <person name="Terry A."/>
            <person name="Shapiro H."/>
            <person name="Lindquist E."/>
            <person name="Kapitonov V.V."/>
            <person name="Jurka J."/>
            <person name="Genikhovich G."/>
            <person name="Grigoriev I.V."/>
            <person name="Lucas S.M."/>
            <person name="Steele R.E."/>
            <person name="Finnerty J.R."/>
            <person name="Technau U."/>
            <person name="Martindale M.Q."/>
            <person name="Rokhsar D.S."/>
        </authorList>
    </citation>
    <scope>NUCLEOTIDE SEQUENCE [LARGE SCALE GENOMIC DNA]</scope>
    <source>
        <strain evidence="8">CH2 X CH6</strain>
    </source>
</reference>
<dbReference type="GO" id="GO:0005248">
    <property type="term" value="F:voltage-gated sodium channel activity"/>
    <property type="evidence" value="ECO:0000318"/>
    <property type="project" value="GO_Central"/>
</dbReference>
<dbReference type="Gene3D" id="1.20.120.350">
    <property type="entry name" value="Voltage-gated potassium channels. Chain C"/>
    <property type="match status" value="2"/>
</dbReference>
<dbReference type="GO" id="GO:0043005">
    <property type="term" value="C:neuron projection"/>
    <property type="evidence" value="ECO:0000318"/>
    <property type="project" value="GO_Central"/>
</dbReference>
<dbReference type="GO" id="GO:0001518">
    <property type="term" value="C:voltage-gated sodium channel complex"/>
    <property type="evidence" value="ECO:0000318"/>
    <property type="project" value="GO_Central"/>
</dbReference>
<keyword evidence="2 5" id="KW-0812">Transmembrane</keyword>
<dbReference type="PANTHER" id="PTHR10037:SF230">
    <property type="entry name" value="CA[2+]-CHANNEL PROTEIN ALPHA[[1]] SUBUNIT T, ISOFORM F"/>
    <property type="match status" value="1"/>
</dbReference>
<feature type="transmembrane region" description="Helical" evidence="5">
    <location>
        <begin position="591"/>
        <end position="620"/>
    </location>
</feature>
<feature type="domain" description="Ion transport" evidence="6">
    <location>
        <begin position="3"/>
        <end position="321"/>
    </location>
</feature>
<evidence type="ECO:0000256" key="2">
    <source>
        <dbReference type="ARBA" id="ARBA00022692"/>
    </source>
</evidence>
<organism evidence="7 8">
    <name type="scientific">Nematostella vectensis</name>
    <name type="common">Starlet sea anemone</name>
    <dbReference type="NCBI Taxonomy" id="45351"/>
    <lineage>
        <taxon>Eukaryota</taxon>
        <taxon>Metazoa</taxon>
        <taxon>Cnidaria</taxon>
        <taxon>Anthozoa</taxon>
        <taxon>Hexacorallia</taxon>
        <taxon>Actiniaria</taxon>
        <taxon>Edwardsiidae</taxon>
        <taxon>Nematostella</taxon>
    </lineage>
</organism>
<feature type="transmembrane region" description="Helical" evidence="5">
    <location>
        <begin position="43"/>
        <end position="63"/>
    </location>
</feature>
<evidence type="ECO:0000256" key="1">
    <source>
        <dbReference type="ARBA" id="ARBA00004141"/>
    </source>
</evidence>
<feature type="domain" description="Ion transport" evidence="6">
    <location>
        <begin position="483"/>
        <end position="659"/>
    </location>
</feature>
<feature type="transmembrane region" description="Helical" evidence="5">
    <location>
        <begin position="248"/>
        <end position="269"/>
    </location>
</feature>
<proteinExistence type="predicted"/>
<dbReference type="PhylomeDB" id="A7SLD2"/>
<dbReference type="EMBL" id="DS469697">
    <property type="protein sequence ID" value="EDO35498.1"/>
    <property type="molecule type" value="Genomic_DNA"/>
</dbReference>
<keyword evidence="8" id="KW-1185">Reference proteome</keyword>
<gene>
    <name evidence="7" type="ORF">NEMVEDRAFT_v1g214068</name>
</gene>
<dbReference type="STRING" id="45351.A7SLD2"/>
<dbReference type="Pfam" id="PF00520">
    <property type="entry name" value="Ion_trans"/>
    <property type="match status" value="3"/>
</dbReference>
<dbReference type="eggNOG" id="KOG2302">
    <property type="taxonomic scope" value="Eukaryota"/>
</dbReference>
<dbReference type="PANTHER" id="PTHR10037">
    <property type="entry name" value="VOLTAGE-GATED CATION CHANNEL CALCIUM AND SODIUM"/>
    <property type="match status" value="1"/>
</dbReference>
<dbReference type="GO" id="GO:0070509">
    <property type="term" value="P:calcium ion import"/>
    <property type="evidence" value="ECO:0000318"/>
    <property type="project" value="GO_Central"/>
</dbReference>
<feature type="transmembrane region" description="Helical" evidence="5">
    <location>
        <begin position="520"/>
        <end position="543"/>
    </location>
</feature>
<sequence>MVTWFERISMVIILVNCITLAMYDPLDKRCEKVRCNVLEKFEFFIFGFFLLEMVVKMVAMGVFGSHGYLQDTWNKLDFVIIVMGVIEKSLQGSDYLTIIRAFRVLRPLRAINKVPSIRILVTLLLDTLPMLGNVLLLSFLVFFVFGIIGVQLWQGKLRNRCFASTNDTALLLSFNQSVFYKPSFIQPDFVCSGPTNTGMTSCLSDIPHSYLHGRQCTLPPENLTSNSSNCADWNSLYRDCREDGPNPFWGTISFDNIAIAWMVIFQVITLEGWSDVMYLVQDTHSFWNWIYFIILIVIGAFFLVNLCLVVITMQFQETKAREIELMEENRRRQRYRSSRFSLSCLEKLRRTFCPGRCQGEPKEHIHHHHHHIYHHHHFHHHLYDCYTPSSPGLALSSDEDKFFGQDICQPDTLQIPEITIDEDEPLALATTDVAEPRPNPFLLDDDVDDSVFDFHQSDSYDVSRDMGVVHRFRAFCRRMAESRHFSRLIMIAILLNMICMGLEHHNQPQALTVTLEKTNIVFVTIFVLEMIINVISFGIMGYLSQLQNIFDGFVVVLSVTELLLENGYARLSVFRSIRLLRIFKLVRPVRYQLLVVIRTMTSVVTFFGLLFLFMFAFAILGMNLFGGEFYFPNAENISVPARTNFDSFLWAMVTVFQVRRGSCHGDDVPYEKKIIAMVTILTQENWNQVMFKGMRATSYWAALYFIALMTVGYYVLFNLLVAILVEGFTSSGVGIALNDQR</sequence>
<dbReference type="SUPFAM" id="SSF81324">
    <property type="entry name" value="Voltage-gated potassium channels"/>
    <property type="match status" value="2"/>
</dbReference>
<feature type="domain" description="Ion transport" evidence="6">
    <location>
        <begin position="674"/>
        <end position="729"/>
    </location>
</feature>
<dbReference type="Proteomes" id="UP000001593">
    <property type="component" value="Unassembled WGS sequence"/>
</dbReference>
<dbReference type="InterPro" id="IPR043203">
    <property type="entry name" value="VGCC_Ca_Na"/>
</dbReference>
<dbReference type="InParanoid" id="A7SLD2"/>
<evidence type="ECO:0000313" key="7">
    <source>
        <dbReference type="EMBL" id="EDO35498.1"/>
    </source>
</evidence>
<dbReference type="Gene3D" id="1.10.287.70">
    <property type="match status" value="2"/>
</dbReference>
<dbReference type="GO" id="GO:0086010">
    <property type="term" value="P:membrane depolarization during action potential"/>
    <property type="evidence" value="ECO:0000318"/>
    <property type="project" value="GO_Central"/>
</dbReference>
<feature type="transmembrane region" description="Helical" evidence="5">
    <location>
        <begin position="289"/>
        <end position="311"/>
    </location>
</feature>
<dbReference type="InterPro" id="IPR005821">
    <property type="entry name" value="Ion_trans_dom"/>
</dbReference>
<evidence type="ECO:0000256" key="4">
    <source>
        <dbReference type="ARBA" id="ARBA00023136"/>
    </source>
</evidence>
<dbReference type="HOGENOM" id="CLU_000540_2_3_1"/>
<feature type="transmembrane region" description="Helical" evidence="5">
    <location>
        <begin position="699"/>
        <end position="725"/>
    </location>
</feature>
<protein>
    <recommendedName>
        <fullName evidence="6">Ion transport domain-containing protein</fullName>
    </recommendedName>
</protein>
<evidence type="ECO:0000256" key="3">
    <source>
        <dbReference type="ARBA" id="ARBA00022989"/>
    </source>
</evidence>
<evidence type="ECO:0000259" key="6">
    <source>
        <dbReference type="Pfam" id="PF00520"/>
    </source>
</evidence>
<name>A7SLD2_NEMVE</name>
<evidence type="ECO:0000313" key="8">
    <source>
        <dbReference type="Proteomes" id="UP000001593"/>
    </source>
</evidence>
<feature type="transmembrane region" description="Helical" evidence="5">
    <location>
        <begin position="550"/>
        <end position="571"/>
    </location>
</feature>
<feature type="transmembrane region" description="Helical" evidence="5">
    <location>
        <begin position="6"/>
        <end position="23"/>
    </location>
</feature>
<keyword evidence="3 5" id="KW-1133">Transmembrane helix</keyword>